<evidence type="ECO:0000313" key="10">
    <source>
        <dbReference type="EMBL" id="TFZ40096.1"/>
    </source>
</evidence>
<keyword evidence="11" id="KW-1185">Reference proteome</keyword>
<comment type="caution">
    <text evidence="10">The sequence shown here is derived from an EMBL/GenBank/DDBJ whole genome shotgun (WGS) entry which is preliminary data.</text>
</comment>
<dbReference type="InterPro" id="IPR050487">
    <property type="entry name" value="FtsQ_DivIB"/>
</dbReference>
<evidence type="ECO:0000256" key="8">
    <source>
        <dbReference type="SAM" id="Phobius"/>
    </source>
</evidence>
<dbReference type="Proteomes" id="UP000298381">
    <property type="component" value="Unassembled WGS sequence"/>
</dbReference>
<evidence type="ECO:0000313" key="11">
    <source>
        <dbReference type="Proteomes" id="UP000298381"/>
    </source>
</evidence>
<keyword evidence="7" id="KW-0131">Cell cycle</keyword>
<dbReference type="EMBL" id="SRIB01000007">
    <property type="protein sequence ID" value="TFZ40096.1"/>
    <property type="molecule type" value="Genomic_DNA"/>
</dbReference>
<dbReference type="RefSeq" id="WP_135271168.1">
    <property type="nucleotide sequence ID" value="NZ_SRIB01000007.1"/>
</dbReference>
<gene>
    <name evidence="10" type="ORF">E4100_06230</name>
</gene>
<evidence type="ECO:0000256" key="1">
    <source>
        <dbReference type="ARBA" id="ARBA00004370"/>
    </source>
</evidence>
<evidence type="ECO:0000259" key="9">
    <source>
        <dbReference type="PROSITE" id="PS51779"/>
    </source>
</evidence>
<evidence type="ECO:0000256" key="7">
    <source>
        <dbReference type="ARBA" id="ARBA00023306"/>
    </source>
</evidence>
<dbReference type="OrthoDB" id="1953902at2"/>
<sequence>MNKLTRVERKRRRKRFFRRIFLLFIVIVIIYNAIIRIDLFNVGKIEISGNNITTEAQIIEKADIKKGDNLFRINRFTLADRLREIGYIEEIDIDKVFPSTIRIKIDERIPYVEVIFNEKYYVFDINGILLEKRTEPLGELTLISNLKIQDIKEGQKLDINSEFIDIFNDEKVIEVVSKIKSFDFTDENNIKIILDEDIPVEFGSLYNIKYKLLELGEIINDIEKKNIPTKMIIMNKGEYPILVRDDE</sequence>
<reference evidence="10 11" key="1">
    <citation type="submission" date="2019-03" db="EMBL/GenBank/DDBJ databases">
        <title>Draft genome sequence data and analysis of a Fermenting Bacterium, Soehngenia longevitae strain 1933PT, isolated from petroleum reservoir in Azerbaijan.</title>
        <authorList>
            <person name="Grouzdev D.S."/>
            <person name="Bidzhieva S.K."/>
            <person name="Sokolova D.S."/>
            <person name="Tourova T.P."/>
            <person name="Poltaraus A.B."/>
            <person name="Nazina T.N."/>
        </authorList>
    </citation>
    <scope>NUCLEOTIDE SEQUENCE [LARGE SCALE GENOMIC DNA]</scope>
    <source>
        <strain evidence="10 11">1933P</strain>
    </source>
</reference>
<dbReference type="AlphaFoldDB" id="A0A4Z0D4W4"/>
<dbReference type="PANTHER" id="PTHR37820:SF1">
    <property type="entry name" value="CELL DIVISION PROTEIN FTSQ"/>
    <property type="match status" value="1"/>
</dbReference>
<dbReference type="Pfam" id="PF08478">
    <property type="entry name" value="POTRA_1"/>
    <property type="match status" value="1"/>
</dbReference>
<dbReference type="InterPro" id="IPR013685">
    <property type="entry name" value="POTRA_FtsQ_type"/>
</dbReference>
<evidence type="ECO:0000256" key="5">
    <source>
        <dbReference type="ARBA" id="ARBA00022989"/>
    </source>
</evidence>
<dbReference type="GO" id="GO:0051301">
    <property type="term" value="P:cell division"/>
    <property type="evidence" value="ECO:0007669"/>
    <property type="project" value="UniProtKB-KW"/>
</dbReference>
<organism evidence="10 11">
    <name type="scientific">Soehngenia longivitae</name>
    <dbReference type="NCBI Taxonomy" id="2562294"/>
    <lineage>
        <taxon>Bacteria</taxon>
        <taxon>Bacillati</taxon>
        <taxon>Bacillota</taxon>
        <taxon>Tissierellia</taxon>
        <taxon>Tissierellales</taxon>
        <taxon>Tissierellaceae</taxon>
        <taxon>Soehngenia</taxon>
    </lineage>
</organism>
<keyword evidence="4 8" id="KW-0812">Transmembrane</keyword>
<keyword evidence="2" id="KW-1003">Cell membrane</keyword>
<protein>
    <submittedName>
        <fullName evidence="10">FtsQ-type POTRA domain-containing protein</fullName>
    </submittedName>
</protein>
<feature type="domain" description="POTRA" evidence="9">
    <location>
        <begin position="40"/>
        <end position="108"/>
    </location>
</feature>
<keyword evidence="5 8" id="KW-1133">Transmembrane helix</keyword>
<proteinExistence type="predicted"/>
<evidence type="ECO:0000256" key="4">
    <source>
        <dbReference type="ARBA" id="ARBA00022692"/>
    </source>
</evidence>
<dbReference type="PROSITE" id="PS51779">
    <property type="entry name" value="POTRA"/>
    <property type="match status" value="1"/>
</dbReference>
<evidence type="ECO:0000256" key="2">
    <source>
        <dbReference type="ARBA" id="ARBA00022475"/>
    </source>
</evidence>
<keyword evidence="3" id="KW-0132">Cell division</keyword>
<name>A0A4Z0D4W4_9FIRM</name>
<keyword evidence="6 8" id="KW-0472">Membrane</keyword>
<evidence type="ECO:0000256" key="6">
    <source>
        <dbReference type="ARBA" id="ARBA00023136"/>
    </source>
</evidence>
<feature type="transmembrane region" description="Helical" evidence="8">
    <location>
        <begin position="20"/>
        <end position="37"/>
    </location>
</feature>
<dbReference type="InterPro" id="IPR034746">
    <property type="entry name" value="POTRA"/>
</dbReference>
<dbReference type="GO" id="GO:0005886">
    <property type="term" value="C:plasma membrane"/>
    <property type="evidence" value="ECO:0007669"/>
    <property type="project" value="TreeGrafter"/>
</dbReference>
<evidence type="ECO:0000256" key="3">
    <source>
        <dbReference type="ARBA" id="ARBA00022618"/>
    </source>
</evidence>
<comment type="subcellular location">
    <subcellularLocation>
        <location evidence="1">Membrane</location>
    </subcellularLocation>
</comment>
<dbReference type="PANTHER" id="PTHR37820">
    <property type="entry name" value="CELL DIVISION PROTEIN DIVIB"/>
    <property type="match status" value="1"/>
</dbReference>
<accession>A0A4Z0D4W4</accession>
<dbReference type="Gene3D" id="3.10.20.310">
    <property type="entry name" value="membrane protein fhac"/>
    <property type="match status" value="1"/>
</dbReference>